<accession>A0A7I8KH76</accession>
<dbReference type="EMBL" id="LR746268">
    <property type="protein sequence ID" value="CAA7396428.1"/>
    <property type="molecule type" value="Genomic_DNA"/>
</dbReference>
<feature type="region of interest" description="Disordered" evidence="3">
    <location>
        <begin position="47"/>
        <end position="74"/>
    </location>
</feature>
<dbReference type="SUPFAM" id="SSF51045">
    <property type="entry name" value="WW domain"/>
    <property type="match status" value="1"/>
</dbReference>
<keyword evidence="2" id="KW-0963">Cytoplasm</keyword>
<dbReference type="Pfam" id="PF24747">
    <property type="entry name" value="Zn-ribbon_GIR1"/>
    <property type="match status" value="1"/>
</dbReference>
<evidence type="ECO:0000256" key="2">
    <source>
        <dbReference type="ARBA" id="ARBA00022490"/>
    </source>
</evidence>
<dbReference type="Gene3D" id="2.20.70.10">
    <property type="match status" value="1"/>
</dbReference>
<dbReference type="PANTHER" id="PTHR14791">
    <property type="entry name" value="BOMB/KIRA PROTEINS"/>
    <property type="match status" value="1"/>
</dbReference>
<reference evidence="5" key="1">
    <citation type="submission" date="2020-02" db="EMBL/GenBank/DDBJ databases">
        <authorList>
            <person name="Scholz U."/>
            <person name="Mascher M."/>
            <person name="Fiebig A."/>
        </authorList>
    </citation>
    <scope>NUCLEOTIDE SEQUENCE</scope>
</reference>
<dbReference type="OrthoDB" id="670666at2759"/>
<evidence type="ECO:0000313" key="6">
    <source>
        <dbReference type="Proteomes" id="UP000663760"/>
    </source>
</evidence>
<evidence type="ECO:0000256" key="3">
    <source>
        <dbReference type="SAM" id="MobiDB-lite"/>
    </source>
</evidence>
<dbReference type="PROSITE" id="PS50020">
    <property type="entry name" value="WW_DOMAIN_2"/>
    <property type="match status" value="1"/>
</dbReference>
<dbReference type="GO" id="GO:0005737">
    <property type="term" value="C:cytoplasm"/>
    <property type="evidence" value="ECO:0007669"/>
    <property type="project" value="UniProtKB-SubCell"/>
</dbReference>
<sequence>MIGEFLRQKKVTPYVAEEIKVCGGGQLRRVMNMPELSLSPLSPFGHGVDSFPTESEANPSKKRKSSWDEPPSQTAIELQLKKPLPLDWEQCLDLQSGRMYYLNRKTFKRSWSWPKNQGLDLELNISPPQNSEGIAGTNSLDDSRKQSYSANSMVAVACLRCHLLVMLSRSSPSCPNCKYVHPLLPPAQQLSPSTVDDSPRSPETLSLLN</sequence>
<keyword evidence="6" id="KW-1185">Reference proteome</keyword>
<dbReference type="InterPro" id="IPR051105">
    <property type="entry name" value="WWC/KIBRA_Hippo_Reg"/>
</dbReference>
<comment type="subcellular location">
    <subcellularLocation>
        <location evidence="1">Cytoplasm</location>
    </subcellularLocation>
</comment>
<dbReference type="Proteomes" id="UP000663760">
    <property type="component" value="Chromosome 5"/>
</dbReference>
<dbReference type="PANTHER" id="PTHR14791:SF39">
    <property type="entry name" value="OS12G0233100 PROTEIN"/>
    <property type="match status" value="1"/>
</dbReference>
<organism evidence="5 6">
    <name type="scientific">Spirodela intermedia</name>
    <name type="common">Intermediate duckweed</name>
    <dbReference type="NCBI Taxonomy" id="51605"/>
    <lineage>
        <taxon>Eukaryota</taxon>
        <taxon>Viridiplantae</taxon>
        <taxon>Streptophyta</taxon>
        <taxon>Embryophyta</taxon>
        <taxon>Tracheophyta</taxon>
        <taxon>Spermatophyta</taxon>
        <taxon>Magnoliopsida</taxon>
        <taxon>Liliopsida</taxon>
        <taxon>Araceae</taxon>
        <taxon>Lemnoideae</taxon>
        <taxon>Spirodela</taxon>
    </lineage>
</organism>
<protein>
    <recommendedName>
        <fullName evidence="4">WW domain-containing protein</fullName>
    </recommendedName>
</protein>
<dbReference type="InterPro" id="IPR001202">
    <property type="entry name" value="WW_dom"/>
</dbReference>
<dbReference type="AlphaFoldDB" id="A0A7I8KH76"/>
<evidence type="ECO:0000313" key="5">
    <source>
        <dbReference type="EMBL" id="CAA7396428.1"/>
    </source>
</evidence>
<evidence type="ECO:0000259" key="4">
    <source>
        <dbReference type="PROSITE" id="PS50020"/>
    </source>
</evidence>
<dbReference type="InterPro" id="IPR056440">
    <property type="entry name" value="Zn-ribbon_GIR1"/>
</dbReference>
<dbReference type="InterPro" id="IPR036020">
    <property type="entry name" value="WW_dom_sf"/>
</dbReference>
<feature type="region of interest" description="Disordered" evidence="3">
    <location>
        <begin position="189"/>
        <end position="209"/>
    </location>
</feature>
<proteinExistence type="predicted"/>
<name>A0A7I8KH76_SPIIN</name>
<feature type="domain" description="WW" evidence="4">
    <location>
        <begin position="82"/>
        <end position="116"/>
    </location>
</feature>
<gene>
    <name evidence="5" type="ORF">SI8410_05007091</name>
</gene>
<evidence type="ECO:0000256" key="1">
    <source>
        <dbReference type="ARBA" id="ARBA00004496"/>
    </source>
</evidence>